<dbReference type="Gene3D" id="1.10.443.10">
    <property type="entry name" value="Intergrase catalytic core"/>
    <property type="match status" value="1"/>
</dbReference>
<evidence type="ECO:0000259" key="6">
    <source>
        <dbReference type="PROSITE" id="PS51898"/>
    </source>
</evidence>
<dbReference type="PROSITE" id="PS51898">
    <property type="entry name" value="TYR_RECOMBINASE"/>
    <property type="match status" value="1"/>
</dbReference>
<dbReference type="eggNOG" id="COG0582">
    <property type="taxonomic scope" value="Bacteria"/>
</dbReference>
<keyword evidence="4" id="KW-0233">DNA recombination</keyword>
<dbReference type="InterPro" id="IPR038488">
    <property type="entry name" value="Integrase_DNA-bd_sf"/>
</dbReference>
<feature type="domain" description="Tyr recombinase" evidence="6">
    <location>
        <begin position="183"/>
        <end position="384"/>
    </location>
</feature>
<dbReference type="PANTHER" id="PTHR30629">
    <property type="entry name" value="PROPHAGE INTEGRASE"/>
    <property type="match status" value="1"/>
</dbReference>
<evidence type="ECO:0000256" key="2">
    <source>
        <dbReference type="ARBA" id="ARBA00022908"/>
    </source>
</evidence>
<dbReference type="EMBL" id="ARYM01000029">
    <property type="protein sequence ID" value="KCZ96964.1"/>
    <property type="molecule type" value="Genomic_DNA"/>
</dbReference>
<dbReference type="Pfam" id="PF00589">
    <property type="entry name" value="Phage_integrase"/>
    <property type="match status" value="1"/>
</dbReference>
<dbReference type="STRING" id="1280954.HPO_17485"/>
<dbReference type="Gene3D" id="1.10.150.130">
    <property type="match status" value="1"/>
</dbReference>
<keyword evidence="2" id="KW-0229">DNA integration</keyword>
<evidence type="ECO:0000256" key="1">
    <source>
        <dbReference type="ARBA" id="ARBA00008857"/>
    </source>
</evidence>
<dbReference type="InterPro" id="IPR002104">
    <property type="entry name" value="Integrase_catalytic"/>
</dbReference>
<dbReference type="GO" id="GO:0015074">
    <property type="term" value="P:DNA integration"/>
    <property type="evidence" value="ECO:0007669"/>
    <property type="project" value="UniProtKB-KW"/>
</dbReference>
<dbReference type="PATRIC" id="fig|1280954.3.peg.3526"/>
<dbReference type="InterPro" id="IPR013762">
    <property type="entry name" value="Integrase-like_cat_sf"/>
</dbReference>
<evidence type="ECO:0000256" key="5">
    <source>
        <dbReference type="PROSITE-ProRule" id="PRU01248"/>
    </source>
</evidence>
<dbReference type="Gene3D" id="3.30.160.390">
    <property type="entry name" value="Integrase, DNA-binding domain"/>
    <property type="match status" value="1"/>
</dbReference>
<dbReference type="Proteomes" id="UP000027100">
    <property type="component" value="Unassembled WGS sequence"/>
</dbReference>
<dbReference type="GO" id="GO:0006310">
    <property type="term" value="P:DNA recombination"/>
    <property type="evidence" value="ECO:0007669"/>
    <property type="project" value="UniProtKB-KW"/>
</dbReference>
<keyword evidence="9" id="KW-1185">Reference proteome</keyword>
<comment type="similarity">
    <text evidence="1">Belongs to the 'phage' integrase family.</text>
</comment>
<dbReference type="Pfam" id="PF13356">
    <property type="entry name" value="Arm-DNA-bind_3"/>
    <property type="match status" value="1"/>
</dbReference>
<gene>
    <name evidence="8" type="ORF">HPO_17485</name>
</gene>
<dbReference type="PROSITE" id="PS51900">
    <property type="entry name" value="CB"/>
    <property type="match status" value="1"/>
</dbReference>
<dbReference type="CDD" id="cd00796">
    <property type="entry name" value="INT_Rci_Hp1_C"/>
    <property type="match status" value="1"/>
</dbReference>
<dbReference type="InterPro" id="IPR044068">
    <property type="entry name" value="CB"/>
</dbReference>
<dbReference type="InterPro" id="IPR025166">
    <property type="entry name" value="Integrase_DNA_bind_dom"/>
</dbReference>
<comment type="caution">
    <text evidence="8">The sequence shown here is derived from an EMBL/GenBank/DDBJ whole genome shotgun (WGS) entry which is preliminary data.</text>
</comment>
<dbReference type="PANTHER" id="PTHR30629:SF2">
    <property type="entry name" value="PROPHAGE INTEGRASE INTS-RELATED"/>
    <property type="match status" value="1"/>
</dbReference>
<evidence type="ECO:0000313" key="9">
    <source>
        <dbReference type="Proteomes" id="UP000027100"/>
    </source>
</evidence>
<evidence type="ECO:0000256" key="4">
    <source>
        <dbReference type="ARBA" id="ARBA00023172"/>
    </source>
</evidence>
<evidence type="ECO:0000259" key="7">
    <source>
        <dbReference type="PROSITE" id="PS51900"/>
    </source>
</evidence>
<name>A0A062VEP5_9PROT</name>
<dbReference type="SUPFAM" id="SSF56349">
    <property type="entry name" value="DNA breaking-rejoining enzymes"/>
    <property type="match status" value="1"/>
</dbReference>
<organism evidence="8 9">
    <name type="scientific">Hyphomonas polymorpha PS728</name>
    <dbReference type="NCBI Taxonomy" id="1280954"/>
    <lineage>
        <taxon>Bacteria</taxon>
        <taxon>Pseudomonadati</taxon>
        <taxon>Pseudomonadota</taxon>
        <taxon>Alphaproteobacteria</taxon>
        <taxon>Hyphomonadales</taxon>
        <taxon>Hyphomonadaceae</taxon>
        <taxon>Hyphomonas</taxon>
    </lineage>
</organism>
<accession>A0A062VEP5</accession>
<evidence type="ECO:0000256" key="3">
    <source>
        <dbReference type="ARBA" id="ARBA00023125"/>
    </source>
</evidence>
<keyword evidence="3 5" id="KW-0238">DNA-binding</keyword>
<sequence>MRRSGAKTFIAQYRIGGRGNPTRKVTIGQVGKLTVEEARDAAKEVLSKAALGNDVAAERARKKAELTVNALCDEYLSEGCGHKKPLTLEADTGNITNHIVPLLGRKKIGEVTRTDVERFLRDVAKGKTAGEFETDKGTRRVKGGAGAARRAYRVLSGIFTFAVNRGYIVSNPCRGVKAGADGKGERYLSADELQRLGDTLRIAETEGLPTVLNDGVNDKHRPKDLTDRRIEVSPHAIAAIRLLLLTGCRRNEILCLKWEHVDFERGVLNLPDSKTGAKKVYLSAPALQVLSDLCENWRTKDFEYVIEGAKQDTPRDLKRAWTTIRRHAGLGNLRLHDLRHSFASMAVSSGMSLPMIGKLLGHASAATTQRYAHLADDPVKRAAESTAGTIAAAMGGNAGTVVAIRRAGE</sequence>
<proteinExistence type="inferred from homology"/>
<dbReference type="AlphaFoldDB" id="A0A062VEP5"/>
<dbReference type="InterPro" id="IPR010998">
    <property type="entry name" value="Integrase_recombinase_N"/>
</dbReference>
<dbReference type="GO" id="GO:0003677">
    <property type="term" value="F:DNA binding"/>
    <property type="evidence" value="ECO:0007669"/>
    <property type="project" value="UniProtKB-UniRule"/>
</dbReference>
<dbReference type="InterPro" id="IPR050808">
    <property type="entry name" value="Phage_Integrase"/>
</dbReference>
<protein>
    <submittedName>
        <fullName evidence="8">Phage integrase family protein</fullName>
    </submittedName>
</protein>
<evidence type="ECO:0000313" key="8">
    <source>
        <dbReference type="EMBL" id="KCZ96964.1"/>
    </source>
</evidence>
<feature type="domain" description="Core-binding (CB)" evidence="7">
    <location>
        <begin position="66"/>
        <end position="163"/>
    </location>
</feature>
<reference evidence="8 9" key="1">
    <citation type="journal article" date="2014" name="Antonie Van Leeuwenhoek">
        <title>Hyphomonas beringensis sp. nov. and Hyphomonas chukchiensis sp. nov., isolated from surface seawater of the Bering Sea and Chukchi Sea.</title>
        <authorList>
            <person name="Li C."/>
            <person name="Lai Q."/>
            <person name="Li G."/>
            <person name="Dong C."/>
            <person name="Wang J."/>
            <person name="Liao Y."/>
            <person name="Shao Z."/>
        </authorList>
    </citation>
    <scope>NUCLEOTIDE SEQUENCE [LARGE SCALE GENOMIC DNA]</scope>
    <source>
        <strain evidence="8 9">PS728</strain>
    </source>
</reference>
<dbReference type="InterPro" id="IPR011010">
    <property type="entry name" value="DNA_brk_join_enz"/>
</dbReference>